<feature type="region of interest" description="Disordered" evidence="1">
    <location>
        <begin position="139"/>
        <end position="161"/>
    </location>
</feature>
<dbReference type="AlphaFoldDB" id="A0A135UVG3"/>
<feature type="region of interest" description="Disordered" evidence="1">
    <location>
        <begin position="16"/>
        <end position="116"/>
    </location>
</feature>
<evidence type="ECO:0000313" key="2">
    <source>
        <dbReference type="EMBL" id="KXH64403.1"/>
    </source>
</evidence>
<evidence type="ECO:0000256" key="1">
    <source>
        <dbReference type="SAM" id="MobiDB-lite"/>
    </source>
</evidence>
<dbReference type="Proteomes" id="UP000070121">
    <property type="component" value="Unassembled WGS sequence"/>
</dbReference>
<keyword evidence="3" id="KW-1185">Reference proteome</keyword>
<evidence type="ECO:0000313" key="3">
    <source>
        <dbReference type="Proteomes" id="UP000070121"/>
    </source>
</evidence>
<feature type="compositionally biased region" description="Polar residues" evidence="1">
    <location>
        <begin position="61"/>
        <end position="70"/>
    </location>
</feature>
<sequence>MDDHEVYRCLPDQCTADTSAYLPSPPTPIGPETHHGLGPDGGDISEARWPTLVQLTRVPAHQTTRSPSGSRTKHPNARERSRGISHNIGKPGGGGGGGGGKGETFPHPSHSNPQAMCDAASRPLGRVATLVLPLSSPQVRKSSAGTSHSTVASVERSRRGLAEREACVSLPQQVPRAGPDVERPVTPLVYMGKALGIVDTVARRATPLQVNAYGSGPKGPVFRGRLEYDSHYPAWLGTVMVPEWTWRPRKQGWVRLRIAYFKSRTGGDAPSA</sequence>
<feature type="compositionally biased region" description="Polar residues" evidence="1">
    <location>
        <begin position="139"/>
        <end position="152"/>
    </location>
</feature>
<accession>A0A135UVG3</accession>
<reference evidence="2 3" key="1">
    <citation type="submission" date="2014-02" db="EMBL/GenBank/DDBJ databases">
        <title>The genome sequence of Colletotrichum salicis CBS 607.94.</title>
        <authorList>
            <person name="Baroncelli R."/>
            <person name="Thon M.R."/>
        </authorList>
    </citation>
    <scope>NUCLEOTIDE SEQUENCE [LARGE SCALE GENOMIC DNA]</scope>
    <source>
        <strain evidence="2 3">CBS 607.94</strain>
    </source>
</reference>
<gene>
    <name evidence="2" type="ORF">CSAL01_04011</name>
</gene>
<feature type="compositionally biased region" description="Gly residues" evidence="1">
    <location>
        <begin position="90"/>
        <end position="102"/>
    </location>
</feature>
<protein>
    <submittedName>
        <fullName evidence="2">Uncharacterized protein</fullName>
    </submittedName>
</protein>
<comment type="caution">
    <text evidence="2">The sequence shown here is derived from an EMBL/GenBank/DDBJ whole genome shotgun (WGS) entry which is preliminary data.</text>
</comment>
<name>A0A135UVG3_9PEZI</name>
<proteinExistence type="predicted"/>
<dbReference type="EMBL" id="JFFI01000972">
    <property type="protein sequence ID" value="KXH64403.1"/>
    <property type="molecule type" value="Genomic_DNA"/>
</dbReference>
<organism evidence="2 3">
    <name type="scientific">Colletotrichum salicis</name>
    <dbReference type="NCBI Taxonomy" id="1209931"/>
    <lineage>
        <taxon>Eukaryota</taxon>
        <taxon>Fungi</taxon>
        <taxon>Dikarya</taxon>
        <taxon>Ascomycota</taxon>
        <taxon>Pezizomycotina</taxon>
        <taxon>Sordariomycetes</taxon>
        <taxon>Hypocreomycetidae</taxon>
        <taxon>Glomerellales</taxon>
        <taxon>Glomerellaceae</taxon>
        <taxon>Colletotrichum</taxon>
        <taxon>Colletotrichum acutatum species complex</taxon>
    </lineage>
</organism>